<dbReference type="PROSITE" id="PS00409">
    <property type="entry name" value="PROKAR_NTER_METHYL"/>
    <property type="match status" value="1"/>
</dbReference>
<dbReference type="EMBL" id="CP021023">
    <property type="protein sequence ID" value="ARN56424.1"/>
    <property type="molecule type" value="Genomic_DNA"/>
</dbReference>
<keyword evidence="1" id="KW-0472">Membrane</keyword>
<keyword evidence="3" id="KW-1185">Reference proteome</keyword>
<evidence type="ECO:0000313" key="3">
    <source>
        <dbReference type="Proteomes" id="UP000193334"/>
    </source>
</evidence>
<keyword evidence="1" id="KW-0812">Transmembrane</keyword>
<reference evidence="3" key="1">
    <citation type="submission" date="2017-04" db="EMBL/GenBank/DDBJ databases">
        <title>Comparative genomics and description of representatives of a novel lineage of planctomycetes thriving in anoxic sediments.</title>
        <authorList>
            <person name="Spring S."/>
            <person name="Bunk B."/>
            <person name="Sproer C."/>
        </authorList>
    </citation>
    <scope>NUCLEOTIDE SEQUENCE [LARGE SCALE GENOMIC DNA]</scope>
    <source>
        <strain evidence="3">ST-PulAB-D4</strain>
    </source>
</reference>
<dbReference type="PANTHER" id="PTHR30093:SF2">
    <property type="entry name" value="TYPE II SECRETION SYSTEM PROTEIN H"/>
    <property type="match status" value="1"/>
</dbReference>
<dbReference type="InterPro" id="IPR012902">
    <property type="entry name" value="N_methyl_site"/>
</dbReference>
<dbReference type="PANTHER" id="PTHR30093">
    <property type="entry name" value="GENERAL SECRETION PATHWAY PROTEIN G"/>
    <property type="match status" value="1"/>
</dbReference>
<dbReference type="STRING" id="1941349.STSP1_00806"/>
<dbReference type="Pfam" id="PF07963">
    <property type="entry name" value="N_methyl"/>
    <property type="match status" value="1"/>
</dbReference>
<dbReference type="RefSeq" id="WP_085755119.1">
    <property type="nucleotide sequence ID" value="NZ_CP021023.1"/>
</dbReference>
<keyword evidence="1" id="KW-1133">Transmembrane helix</keyword>
<dbReference type="KEGG" id="pbp:STSP1_00806"/>
<sequence>MNKNKLTNEKGFTLIELLVVISVIALLISIIMPALSEARKMAQKTTCGSNLRQWGIALSSYSNDFDYKIPTTYQTSYKRRHPAITAGSLNGPGTTPVPGGHVGEFTIPVMNPYLPFNKEDGEYNNVWKCPAQKSVTKLWDTSWNGDGWLHMCYSYFAGISKWDQRMMTVSEPSDITDMRLSGKKIIMADALYRWQAEGTWWVNHGESGSYVHNPKYGIKVLRGPPEIQGQNRLYGDGRVEWNKGSQYDPKAMEEISPDTSHVIVGGRVGSAVFY</sequence>
<feature type="transmembrane region" description="Helical" evidence="1">
    <location>
        <begin position="12"/>
        <end position="35"/>
    </location>
</feature>
<dbReference type="InterPro" id="IPR045584">
    <property type="entry name" value="Pilin-like"/>
</dbReference>
<evidence type="ECO:0000313" key="2">
    <source>
        <dbReference type="EMBL" id="ARN56424.1"/>
    </source>
</evidence>
<organism evidence="2 3">
    <name type="scientific">Sedimentisphaera salicampi</name>
    <dbReference type="NCBI Taxonomy" id="1941349"/>
    <lineage>
        <taxon>Bacteria</taxon>
        <taxon>Pseudomonadati</taxon>
        <taxon>Planctomycetota</taxon>
        <taxon>Phycisphaerae</taxon>
        <taxon>Sedimentisphaerales</taxon>
        <taxon>Sedimentisphaeraceae</taxon>
        <taxon>Sedimentisphaera</taxon>
    </lineage>
</organism>
<accession>A0A1W6LL12</accession>
<dbReference type="SUPFAM" id="SSF54523">
    <property type="entry name" value="Pili subunits"/>
    <property type="match status" value="1"/>
</dbReference>
<evidence type="ECO:0000256" key="1">
    <source>
        <dbReference type="SAM" id="Phobius"/>
    </source>
</evidence>
<dbReference type="Proteomes" id="UP000193334">
    <property type="component" value="Chromosome"/>
</dbReference>
<name>A0A1W6LL12_9BACT</name>
<dbReference type="NCBIfam" id="TIGR02532">
    <property type="entry name" value="IV_pilin_GFxxxE"/>
    <property type="match status" value="1"/>
</dbReference>
<proteinExistence type="predicted"/>
<protein>
    <submittedName>
        <fullName evidence="2">Type II secretion system protein G</fullName>
    </submittedName>
</protein>
<dbReference type="AlphaFoldDB" id="A0A1W6LL12"/>
<dbReference type="Gene3D" id="3.30.700.10">
    <property type="entry name" value="Glycoprotein, Type 4 Pilin"/>
    <property type="match status" value="1"/>
</dbReference>
<gene>
    <name evidence="2" type="ORF">STSP1_00806</name>
</gene>